<evidence type="ECO:0000259" key="4">
    <source>
        <dbReference type="PROSITE" id="PS50949"/>
    </source>
</evidence>
<dbReference type="InterPro" id="IPR036388">
    <property type="entry name" value="WH-like_DNA-bd_sf"/>
</dbReference>
<dbReference type="SMART" id="SM00895">
    <property type="entry name" value="FCD"/>
    <property type="match status" value="1"/>
</dbReference>
<keyword evidence="2 5" id="KW-0238">DNA-binding</keyword>
<reference evidence="5 6" key="1">
    <citation type="submission" date="2024-06" db="EMBL/GenBank/DDBJ databases">
        <title>Sorghum-associated microbial communities from plants grown in Nebraska, USA.</title>
        <authorList>
            <person name="Schachtman D."/>
        </authorList>
    </citation>
    <scope>NUCLEOTIDE SEQUENCE [LARGE SCALE GENOMIC DNA]</scope>
    <source>
        <strain evidence="5 6">3207</strain>
    </source>
</reference>
<keyword evidence="1" id="KW-0805">Transcription regulation</keyword>
<feature type="domain" description="HTH gntR-type" evidence="4">
    <location>
        <begin position="16"/>
        <end position="83"/>
    </location>
</feature>
<protein>
    <submittedName>
        <fullName evidence="5">DNA-binding GntR family transcriptional regulator</fullName>
    </submittedName>
</protein>
<keyword evidence="3" id="KW-0804">Transcription</keyword>
<dbReference type="CDD" id="cd07377">
    <property type="entry name" value="WHTH_GntR"/>
    <property type="match status" value="1"/>
</dbReference>
<evidence type="ECO:0000313" key="5">
    <source>
        <dbReference type="EMBL" id="MET4635106.1"/>
    </source>
</evidence>
<accession>A0ABV2R1F1</accession>
<dbReference type="GO" id="GO:0003677">
    <property type="term" value="F:DNA binding"/>
    <property type="evidence" value="ECO:0007669"/>
    <property type="project" value="UniProtKB-KW"/>
</dbReference>
<comment type="caution">
    <text evidence="5">The sequence shown here is derived from an EMBL/GenBank/DDBJ whole genome shotgun (WGS) entry which is preliminary data.</text>
</comment>
<evidence type="ECO:0000256" key="2">
    <source>
        <dbReference type="ARBA" id="ARBA00023125"/>
    </source>
</evidence>
<dbReference type="Gene3D" id="1.10.10.10">
    <property type="entry name" value="Winged helix-like DNA-binding domain superfamily/Winged helix DNA-binding domain"/>
    <property type="match status" value="1"/>
</dbReference>
<name>A0ABV2R1F1_9HYPH</name>
<dbReference type="Pfam" id="PF00392">
    <property type="entry name" value="GntR"/>
    <property type="match status" value="1"/>
</dbReference>
<dbReference type="PROSITE" id="PS50949">
    <property type="entry name" value="HTH_GNTR"/>
    <property type="match status" value="1"/>
</dbReference>
<evidence type="ECO:0000256" key="1">
    <source>
        <dbReference type="ARBA" id="ARBA00023015"/>
    </source>
</evidence>
<dbReference type="Pfam" id="PF07729">
    <property type="entry name" value="FCD"/>
    <property type="match status" value="1"/>
</dbReference>
<dbReference type="SUPFAM" id="SSF46785">
    <property type="entry name" value="Winged helix' DNA-binding domain"/>
    <property type="match status" value="1"/>
</dbReference>
<organism evidence="5 6">
    <name type="scientific">Kaistia defluvii</name>
    <dbReference type="NCBI Taxonomy" id="410841"/>
    <lineage>
        <taxon>Bacteria</taxon>
        <taxon>Pseudomonadati</taxon>
        <taxon>Pseudomonadota</taxon>
        <taxon>Alphaproteobacteria</taxon>
        <taxon>Hyphomicrobiales</taxon>
        <taxon>Kaistiaceae</taxon>
        <taxon>Kaistia</taxon>
    </lineage>
</organism>
<dbReference type="Gene3D" id="1.20.120.530">
    <property type="entry name" value="GntR ligand-binding domain-like"/>
    <property type="match status" value="1"/>
</dbReference>
<dbReference type="InterPro" id="IPR036390">
    <property type="entry name" value="WH_DNA-bd_sf"/>
</dbReference>
<gene>
    <name evidence="5" type="ORF">ABIE08_003052</name>
</gene>
<evidence type="ECO:0000313" key="6">
    <source>
        <dbReference type="Proteomes" id="UP001549321"/>
    </source>
</evidence>
<dbReference type="PANTHER" id="PTHR43537:SF24">
    <property type="entry name" value="GLUCONATE OPERON TRANSCRIPTIONAL REPRESSOR"/>
    <property type="match status" value="1"/>
</dbReference>
<dbReference type="InterPro" id="IPR011711">
    <property type="entry name" value="GntR_C"/>
</dbReference>
<keyword evidence="6" id="KW-1185">Reference proteome</keyword>
<dbReference type="PANTHER" id="PTHR43537">
    <property type="entry name" value="TRANSCRIPTIONAL REGULATOR, GNTR FAMILY"/>
    <property type="match status" value="1"/>
</dbReference>
<dbReference type="SMART" id="SM00345">
    <property type="entry name" value="HTH_GNTR"/>
    <property type="match status" value="1"/>
</dbReference>
<dbReference type="EMBL" id="JBEPSM010000002">
    <property type="protein sequence ID" value="MET4635106.1"/>
    <property type="molecule type" value="Genomic_DNA"/>
</dbReference>
<dbReference type="InterPro" id="IPR008920">
    <property type="entry name" value="TF_FadR/GntR_C"/>
</dbReference>
<dbReference type="SUPFAM" id="SSF48008">
    <property type="entry name" value="GntR ligand-binding domain-like"/>
    <property type="match status" value="1"/>
</dbReference>
<proteinExistence type="predicted"/>
<evidence type="ECO:0000256" key="3">
    <source>
        <dbReference type="ARBA" id="ARBA00023163"/>
    </source>
</evidence>
<sequence>MSKSPVTPALERRERRVLTDDVADSIREAILSGRIQGGERLIEDELAESLKVSRGPIRAAIFRLQQEGLVVHETHRGATVARVSAEDAEEIYTLRRALERLATENACLKATQADLAPLDAILLLFQSVPRASMTRRRVAELDIDFHDALFRAAHHGRLYRAWEALRSQIFVFLLLRDGLPDDYLTSWYRDHADLLQKVREGDVVKAVTAIDEHIQGAYARLKEHLQQDVPA</sequence>
<dbReference type="InterPro" id="IPR000524">
    <property type="entry name" value="Tscrpt_reg_HTH_GntR"/>
</dbReference>
<dbReference type="Proteomes" id="UP001549321">
    <property type="component" value="Unassembled WGS sequence"/>
</dbReference>